<dbReference type="PANTHER" id="PTHR12245">
    <property type="entry name" value="SPRY DOMAIN CONTAINING SOCS BOX PROTEIN"/>
    <property type="match status" value="1"/>
</dbReference>
<evidence type="ECO:0000313" key="4">
    <source>
        <dbReference type="Proteomes" id="UP000615446"/>
    </source>
</evidence>
<dbReference type="CDD" id="cd18186">
    <property type="entry name" value="BTB_POZ_ZBTB_KLHL-like"/>
    <property type="match status" value="1"/>
</dbReference>
<dbReference type="InterPro" id="IPR001870">
    <property type="entry name" value="B30.2/SPRY"/>
</dbReference>
<accession>A0A8H3M266</accession>
<name>A0A8H3M266_9GLOM</name>
<dbReference type="Gene3D" id="2.60.120.920">
    <property type="match status" value="1"/>
</dbReference>
<dbReference type="InterPro" id="IPR013320">
    <property type="entry name" value="ConA-like_dom_sf"/>
</dbReference>
<organism evidence="3 4">
    <name type="scientific">Rhizophagus clarus</name>
    <dbReference type="NCBI Taxonomy" id="94130"/>
    <lineage>
        <taxon>Eukaryota</taxon>
        <taxon>Fungi</taxon>
        <taxon>Fungi incertae sedis</taxon>
        <taxon>Mucoromycota</taxon>
        <taxon>Glomeromycotina</taxon>
        <taxon>Glomeromycetes</taxon>
        <taxon>Glomerales</taxon>
        <taxon>Glomeraceae</taxon>
        <taxon>Rhizophagus</taxon>
    </lineage>
</organism>
<comment type="caution">
    <text evidence="3">The sequence shown here is derived from an EMBL/GenBank/DDBJ whole genome shotgun (WGS) entry which is preliminary data.</text>
</comment>
<dbReference type="SUPFAM" id="SSF54695">
    <property type="entry name" value="POZ domain"/>
    <property type="match status" value="1"/>
</dbReference>
<dbReference type="SMART" id="SM00225">
    <property type="entry name" value="BTB"/>
    <property type="match status" value="1"/>
</dbReference>
<dbReference type="CDD" id="cd11709">
    <property type="entry name" value="SPRY"/>
    <property type="match status" value="1"/>
</dbReference>
<proteinExistence type="predicted"/>
<dbReference type="AlphaFoldDB" id="A0A8H3M266"/>
<evidence type="ECO:0000313" key="3">
    <source>
        <dbReference type="EMBL" id="GES97494.1"/>
    </source>
</evidence>
<dbReference type="InterPro" id="IPR050672">
    <property type="entry name" value="FBXO45-Fsn/SPSB_families"/>
</dbReference>
<evidence type="ECO:0000259" key="1">
    <source>
        <dbReference type="PROSITE" id="PS50097"/>
    </source>
</evidence>
<dbReference type="EMBL" id="BLAL01000259">
    <property type="protein sequence ID" value="GES97494.1"/>
    <property type="molecule type" value="Genomic_DNA"/>
</dbReference>
<dbReference type="Proteomes" id="UP000615446">
    <property type="component" value="Unassembled WGS sequence"/>
</dbReference>
<dbReference type="Gene3D" id="3.30.710.10">
    <property type="entry name" value="Potassium Channel Kv1.1, Chain A"/>
    <property type="match status" value="1"/>
</dbReference>
<protein>
    <submittedName>
        <fullName evidence="3">Concanavalin A-like lectin/glucanase domain-containing protein</fullName>
    </submittedName>
</protein>
<gene>
    <name evidence="3" type="ORF">RCL2_002408600</name>
</gene>
<feature type="domain" description="BTB" evidence="1">
    <location>
        <begin position="97"/>
        <end position="158"/>
    </location>
</feature>
<dbReference type="Pfam" id="PF00622">
    <property type="entry name" value="SPRY"/>
    <property type="match status" value="1"/>
</dbReference>
<dbReference type="InterPro" id="IPR043136">
    <property type="entry name" value="B30.2/SPRY_sf"/>
</dbReference>
<dbReference type="InterPro" id="IPR003877">
    <property type="entry name" value="SPRY_dom"/>
</dbReference>
<reference evidence="3" key="1">
    <citation type="submission" date="2019-10" db="EMBL/GenBank/DDBJ databases">
        <title>Conservation and host-specific expression of non-tandemly repeated heterogenous ribosome RNA gene in arbuscular mycorrhizal fungi.</title>
        <authorList>
            <person name="Maeda T."/>
            <person name="Kobayashi Y."/>
            <person name="Nakagawa T."/>
            <person name="Ezawa T."/>
            <person name="Yamaguchi K."/>
            <person name="Bino T."/>
            <person name="Nishimoto Y."/>
            <person name="Shigenobu S."/>
            <person name="Kawaguchi M."/>
        </authorList>
    </citation>
    <scope>NUCLEOTIDE SEQUENCE</scope>
    <source>
        <strain evidence="3">HR1</strain>
    </source>
</reference>
<dbReference type="SUPFAM" id="SSF49899">
    <property type="entry name" value="Concanavalin A-like lectins/glucanases"/>
    <property type="match status" value="1"/>
</dbReference>
<dbReference type="InterPro" id="IPR000210">
    <property type="entry name" value="BTB/POZ_dom"/>
</dbReference>
<dbReference type="PROSITE" id="PS50097">
    <property type="entry name" value="BTB"/>
    <property type="match status" value="1"/>
</dbReference>
<dbReference type="OrthoDB" id="6359816at2759"/>
<dbReference type="InterPro" id="IPR011333">
    <property type="entry name" value="SKP1/BTB/POZ_sf"/>
</dbReference>
<keyword evidence="3" id="KW-0430">Lectin</keyword>
<dbReference type="Pfam" id="PF00651">
    <property type="entry name" value="BTB"/>
    <property type="match status" value="1"/>
</dbReference>
<evidence type="ECO:0000259" key="2">
    <source>
        <dbReference type="PROSITE" id="PS50188"/>
    </source>
</evidence>
<dbReference type="PANTHER" id="PTHR12245:SF5">
    <property type="entry name" value="SPRY DOMAIN-CONTAINING SOCS BOX PROTEIN 3"/>
    <property type="match status" value="1"/>
</dbReference>
<feature type="domain" description="B30.2/SPRY" evidence="2">
    <location>
        <begin position="371"/>
        <end position="552"/>
    </location>
</feature>
<dbReference type="GO" id="GO:0030246">
    <property type="term" value="F:carbohydrate binding"/>
    <property type="evidence" value="ECO:0007669"/>
    <property type="project" value="UniProtKB-KW"/>
</dbReference>
<sequence length="552" mass="63730">MFNEKKRYRTASISGKTYRFTRSIRWSIRKHQKFQDISNSLSHVESVDPNLHVTGLRNSSSSFGNHSGLVTDKSSVSTEITKLEQDLRSLINHPERSDLEILCKDGKKLFGCKAILASRSEIFNRLIYKEGNQEQISFPNIQYSGMENILEYFYTGSIKEILTHYNILETYHAAKNFNLSTIQDNIFNELKNNLENNYKENVSPELLSKALEMTLLKDDDDLLNLLVKAVAIIPLNKIKYGRLSIEGLQYLLHYTHEKATHFATSEYEVLRYSAILAAKQVSNEAYKSIMENFPTLDKAEELIQKWFISIKFYPQDWFITDRRKIARKLEPFIELIEFKRIKKEILDKIIKPLGIISDEIIKSNKEIINTSDSNLNDIRGIPTLYITKSDYTWDELTCSSDLIIKDNGKVVQATKNDLRKNVNAVMAIEKGIFEWEVIIEKCCEYTSIGVSASNFDHGIWAGDQSTGWVLNFNGYCYNSGRCSYYCQPFTEDGTKIIVHLNMDKKTCAFTVNGTRYPEVSEWNNLPSKLYPVVSLRAPAQCRIQPYHIYQKK</sequence>
<dbReference type="PROSITE" id="PS50188">
    <property type="entry name" value="B302_SPRY"/>
    <property type="match status" value="1"/>
</dbReference>